<name>A0AAD5UF61_9FUNG</name>
<dbReference type="AlphaFoldDB" id="A0AAD5UF61"/>
<evidence type="ECO:0000313" key="2">
    <source>
        <dbReference type="Proteomes" id="UP001210925"/>
    </source>
</evidence>
<comment type="caution">
    <text evidence="1">The sequence shown here is derived from an EMBL/GenBank/DDBJ whole genome shotgun (WGS) entry which is preliminary data.</text>
</comment>
<gene>
    <name evidence="1" type="ORF">HK103_000473</name>
</gene>
<organism evidence="1 2">
    <name type="scientific">Boothiomyces macroporosus</name>
    <dbReference type="NCBI Taxonomy" id="261099"/>
    <lineage>
        <taxon>Eukaryota</taxon>
        <taxon>Fungi</taxon>
        <taxon>Fungi incertae sedis</taxon>
        <taxon>Chytridiomycota</taxon>
        <taxon>Chytridiomycota incertae sedis</taxon>
        <taxon>Chytridiomycetes</taxon>
        <taxon>Rhizophydiales</taxon>
        <taxon>Terramycetaceae</taxon>
        <taxon>Boothiomyces</taxon>
    </lineage>
</organism>
<proteinExistence type="predicted"/>
<accession>A0AAD5UF61</accession>
<evidence type="ECO:0000313" key="1">
    <source>
        <dbReference type="EMBL" id="KAJ3253565.1"/>
    </source>
</evidence>
<dbReference type="EMBL" id="JADGKB010000106">
    <property type="protein sequence ID" value="KAJ3253565.1"/>
    <property type="molecule type" value="Genomic_DNA"/>
</dbReference>
<keyword evidence="2" id="KW-1185">Reference proteome</keyword>
<dbReference type="Proteomes" id="UP001210925">
    <property type="component" value="Unassembled WGS sequence"/>
</dbReference>
<sequence length="89" mass="10555">MKSKLKHKIEKKNGKRVFQVNKLAMELEKETESIYQINNSVVNKEIKEKEIQTKKEIVRELTKQDRVKKERKKKANADLDSALELFNNL</sequence>
<reference evidence="1" key="1">
    <citation type="submission" date="2020-05" db="EMBL/GenBank/DDBJ databases">
        <title>Phylogenomic resolution of chytrid fungi.</title>
        <authorList>
            <person name="Stajich J.E."/>
            <person name="Amses K."/>
            <person name="Simmons R."/>
            <person name="Seto K."/>
            <person name="Myers J."/>
            <person name="Bonds A."/>
            <person name="Quandt C.A."/>
            <person name="Barry K."/>
            <person name="Liu P."/>
            <person name="Grigoriev I."/>
            <person name="Longcore J.E."/>
            <person name="James T.Y."/>
        </authorList>
    </citation>
    <scope>NUCLEOTIDE SEQUENCE</scope>
    <source>
        <strain evidence="1">PLAUS21</strain>
    </source>
</reference>
<protein>
    <submittedName>
        <fullName evidence="1">Uncharacterized protein</fullName>
    </submittedName>
</protein>